<dbReference type="GO" id="GO:0004668">
    <property type="term" value="F:protein-arginine deiminase activity"/>
    <property type="evidence" value="ECO:0007669"/>
    <property type="project" value="InterPro"/>
</dbReference>
<name>A0A5R8QGE1_9FIRM</name>
<dbReference type="EMBL" id="VBWP01000002">
    <property type="protein sequence ID" value="TLG76780.1"/>
    <property type="molecule type" value="Genomic_DNA"/>
</dbReference>
<dbReference type="NCBIfam" id="TIGR03380">
    <property type="entry name" value="agmatine_aguA"/>
    <property type="match status" value="1"/>
</dbReference>
<dbReference type="OrthoDB" id="9808013at2"/>
<dbReference type="GO" id="GO:0047632">
    <property type="term" value="F:agmatine deiminase activity"/>
    <property type="evidence" value="ECO:0007669"/>
    <property type="project" value="UniProtKB-UniRule"/>
</dbReference>
<evidence type="ECO:0000256" key="2">
    <source>
        <dbReference type="HAMAP-Rule" id="MF_01841"/>
    </source>
</evidence>
<dbReference type="HAMAP" id="MF_01841">
    <property type="entry name" value="Agmatine_deimin"/>
    <property type="match status" value="1"/>
</dbReference>
<comment type="caution">
    <text evidence="3">The sequence shown here is derived from an EMBL/GenBank/DDBJ whole genome shotgun (WGS) entry which is preliminary data.</text>
</comment>
<comment type="similarity">
    <text evidence="2">Belongs to the agmatine deiminase family.</text>
</comment>
<dbReference type="AlphaFoldDB" id="A0A5R8QGE1"/>
<keyword evidence="1 2" id="KW-0378">Hydrolase</keyword>
<gene>
    <name evidence="2 3" type="primary">aguA</name>
    <name evidence="3" type="ORF">FEZ08_03955</name>
</gene>
<dbReference type="Proteomes" id="UP000306912">
    <property type="component" value="Unassembled WGS sequence"/>
</dbReference>
<comment type="catalytic activity">
    <reaction evidence="2">
        <text>agmatine + H2O = N-carbamoylputrescine + NH4(+)</text>
        <dbReference type="Rhea" id="RHEA:18037"/>
        <dbReference type="ChEBI" id="CHEBI:15377"/>
        <dbReference type="ChEBI" id="CHEBI:28938"/>
        <dbReference type="ChEBI" id="CHEBI:58145"/>
        <dbReference type="ChEBI" id="CHEBI:58318"/>
        <dbReference type="EC" id="3.5.3.12"/>
    </reaction>
</comment>
<dbReference type="GO" id="GO:0009446">
    <property type="term" value="P:putrescine biosynthetic process"/>
    <property type="evidence" value="ECO:0007669"/>
    <property type="project" value="InterPro"/>
</dbReference>
<evidence type="ECO:0000313" key="4">
    <source>
        <dbReference type="Proteomes" id="UP000306912"/>
    </source>
</evidence>
<proteinExistence type="inferred from homology"/>
<dbReference type="InParanoid" id="A0A5R8QGE1"/>
<dbReference type="EC" id="3.5.3.12" evidence="2"/>
<dbReference type="NCBIfam" id="NF010070">
    <property type="entry name" value="PRK13551.1"/>
    <property type="match status" value="1"/>
</dbReference>
<dbReference type="SUPFAM" id="SSF55909">
    <property type="entry name" value="Pentein"/>
    <property type="match status" value="1"/>
</dbReference>
<dbReference type="Pfam" id="PF04371">
    <property type="entry name" value="PAD_porph"/>
    <property type="match status" value="1"/>
</dbReference>
<sequence length="367" mass="42613">MKIMERNPRLDGFSVVAEFEEHEQCYMMWPERTDNWREGGKPAQLTYAAVAEAIAEFEPVTMLVSPEQYQHARFILSDKIRVIEMSYNDAWIRDFGPMYVKNDQGDIRAVDWRFNAWGGLLDGLYFPWDKDDQVAEKICDIEHIDFYYIKKFILEGCSVHFDGQGTLITTEECLLSEGRNPDYSKAEIEEMLKTYCNVDKVIWLKRGVYFDETNGHIDNILNFVRPGVIVLTWSDDEDDLQYEISRECYEILSNARDAQGRQFEIHKINYPNSVFITKEESEGIDMVNGTYPRLTGDRLSATYVNYYTANGGIIFPTFDDPNDEHAKRMFEQLYPDYKVIGIPAREILLGGGNIHCITQGVPKRKKK</sequence>
<dbReference type="RefSeq" id="WP_138190417.1">
    <property type="nucleotide sequence ID" value="NZ_VBWP01000002.1"/>
</dbReference>
<organism evidence="3 4">
    <name type="scientific">Culicoidibacter larvae</name>
    <dbReference type="NCBI Taxonomy" id="2579976"/>
    <lineage>
        <taxon>Bacteria</taxon>
        <taxon>Bacillati</taxon>
        <taxon>Bacillota</taxon>
        <taxon>Culicoidibacteria</taxon>
        <taxon>Culicoidibacterales</taxon>
        <taxon>Culicoidibacteraceae</taxon>
        <taxon>Culicoidibacter</taxon>
    </lineage>
</organism>
<feature type="active site" description="Amidino-cysteine intermediate" evidence="2">
    <location>
        <position position="356"/>
    </location>
</feature>
<keyword evidence="4" id="KW-1185">Reference proteome</keyword>
<dbReference type="InterPro" id="IPR017754">
    <property type="entry name" value="Agmatine_deiminase"/>
</dbReference>
<dbReference type="PANTHER" id="PTHR31377">
    <property type="entry name" value="AGMATINE DEIMINASE-RELATED"/>
    <property type="match status" value="1"/>
</dbReference>
<dbReference type="InterPro" id="IPR007466">
    <property type="entry name" value="Peptidyl-Arg-deiminase_porph"/>
</dbReference>
<dbReference type="Gene3D" id="3.75.10.10">
    <property type="entry name" value="L-arginine/glycine Amidinotransferase, Chain A"/>
    <property type="match status" value="1"/>
</dbReference>
<reference evidence="3 4" key="1">
    <citation type="submission" date="2019-05" db="EMBL/GenBank/DDBJ databases">
        <title>Culicoidintestinum kansasii gen. nov., sp. nov. from the gastrointestinal tract of the biting midge, Culicoides sonorensis.</title>
        <authorList>
            <person name="Neupane S."/>
            <person name="Ghosh A."/>
            <person name="Gunther S."/>
            <person name="Martin K."/>
            <person name="Zurek L."/>
        </authorList>
    </citation>
    <scope>NUCLEOTIDE SEQUENCE [LARGE SCALE GENOMIC DNA]</scope>
    <source>
        <strain evidence="3 4">CS-1</strain>
    </source>
</reference>
<dbReference type="PANTHER" id="PTHR31377:SF0">
    <property type="entry name" value="AGMATINE DEIMINASE-RELATED"/>
    <property type="match status" value="1"/>
</dbReference>
<accession>A0A5R8QGE1</accession>
<evidence type="ECO:0000313" key="3">
    <source>
        <dbReference type="EMBL" id="TLG76780.1"/>
    </source>
</evidence>
<protein>
    <recommendedName>
        <fullName evidence="2">Putative agmatine deiminase</fullName>
        <ecNumber evidence="2">3.5.3.12</ecNumber>
    </recommendedName>
    <alternativeName>
        <fullName evidence="2">Agmatine iminohydrolase</fullName>
    </alternativeName>
</protein>
<evidence type="ECO:0000256" key="1">
    <source>
        <dbReference type="ARBA" id="ARBA00022801"/>
    </source>
</evidence>